<protein>
    <recommendedName>
        <fullName evidence="4">Extracellular protein</fullName>
    </recommendedName>
</protein>
<feature type="chain" id="PRO_5042570378" description="Extracellular protein" evidence="1">
    <location>
        <begin position="21"/>
        <end position="236"/>
    </location>
</feature>
<evidence type="ECO:0000313" key="2">
    <source>
        <dbReference type="EMBL" id="KAK2590802.1"/>
    </source>
</evidence>
<keyword evidence="3" id="KW-1185">Reference proteome</keyword>
<evidence type="ECO:0000313" key="3">
    <source>
        <dbReference type="Proteomes" id="UP001251528"/>
    </source>
</evidence>
<dbReference type="EMBL" id="JASWJB010000394">
    <property type="protein sequence ID" value="KAK2590802.1"/>
    <property type="molecule type" value="Genomic_DNA"/>
</dbReference>
<accession>A0AAJ0FNI1</accession>
<gene>
    <name evidence="2" type="ORF">QQS21_011507</name>
</gene>
<dbReference type="AlphaFoldDB" id="A0AAJ0FNI1"/>
<keyword evidence="1" id="KW-0732">Signal</keyword>
<reference evidence="2" key="1">
    <citation type="submission" date="2023-06" db="EMBL/GenBank/DDBJ databases">
        <title>Conoideocrella luteorostrata (Hypocreales: Clavicipitaceae), a potential biocontrol fungus for elongate hemlock scale in United States Christmas tree production areas.</title>
        <authorList>
            <person name="Barrett H."/>
            <person name="Lovett B."/>
            <person name="Macias A.M."/>
            <person name="Stajich J.E."/>
            <person name="Kasson M.T."/>
        </authorList>
    </citation>
    <scope>NUCLEOTIDE SEQUENCE</scope>
    <source>
        <strain evidence="2">ARSEF 14590</strain>
    </source>
</reference>
<feature type="signal peptide" evidence="1">
    <location>
        <begin position="1"/>
        <end position="20"/>
    </location>
</feature>
<evidence type="ECO:0008006" key="4">
    <source>
        <dbReference type="Google" id="ProtNLM"/>
    </source>
</evidence>
<dbReference type="Gene3D" id="2.70.50.70">
    <property type="match status" value="1"/>
</dbReference>
<name>A0AAJ0FNI1_9HYPO</name>
<dbReference type="Proteomes" id="UP001251528">
    <property type="component" value="Unassembled WGS sequence"/>
</dbReference>
<proteinExistence type="predicted"/>
<evidence type="ECO:0000256" key="1">
    <source>
        <dbReference type="SAM" id="SignalP"/>
    </source>
</evidence>
<dbReference type="PANTHER" id="PTHR36182:SF1">
    <property type="entry name" value="PROTEIN, PUTATIVE (AFU_ORTHOLOGUE AFUA_6G10930)-RELATED"/>
    <property type="match status" value="1"/>
</dbReference>
<dbReference type="PANTHER" id="PTHR36182">
    <property type="entry name" value="PROTEIN, PUTATIVE (AFU_ORTHOLOGUE AFUA_6G10930)-RELATED"/>
    <property type="match status" value="1"/>
</dbReference>
<comment type="caution">
    <text evidence="2">The sequence shown here is derived from an EMBL/GenBank/DDBJ whole genome shotgun (WGS) entry which is preliminary data.</text>
</comment>
<sequence>MKTSSGFAAVILSLISFGAAHMEMIEPPPLGSKSNKFSIQPIDYDMKSPVTSANFPCRGHHKLVGTPQGQPVAVWAPGQTYKMTITGTASHGGGSCQASLSYDGGKTWKVIHSYIGGCPVSGTSSFSFALPSDAPTGDALFAWTWFNNIGNREMYMNCASITVAGSAKKSRKARAASGAFSSRPDMFVANINNGCSTVPDKDLLFPNPGPDVTNMKSTNTNIVGSTPENCGSPKAK</sequence>
<organism evidence="2 3">
    <name type="scientific">Conoideocrella luteorostrata</name>
    <dbReference type="NCBI Taxonomy" id="1105319"/>
    <lineage>
        <taxon>Eukaryota</taxon>
        <taxon>Fungi</taxon>
        <taxon>Dikarya</taxon>
        <taxon>Ascomycota</taxon>
        <taxon>Pezizomycotina</taxon>
        <taxon>Sordariomycetes</taxon>
        <taxon>Hypocreomycetidae</taxon>
        <taxon>Hypocreales</taxon>
        <taxon>Clavicipitaceae</taxon>
        <taxon>Conoideocrella</taxon>
    </lineage>
</organism>